<sequence>MQPVNPICRPNFSCPVGPLHTNNDAYREGSTCWPFTPTFVIGFAGHFPEQTSPEGIIRCCTHTTGTEKEYAAYDVRRATCLCRKRGEPGSTAQTSLVLSLFSFWLLVPSSASLACCLLLFLILNGMSNPNSPPQTSPPCSTCSPAINSVHVSPGCRRIKTVKIISPPAVRCNSLFGFDSPPTDGRDEMKRNYPFATGYP</sequence>
<dbReference type="AlphaFoldDB" id="A0AAI9V1C6"/>
<keyword evidence="1" id="KW-1133">Transmembrane helix</keyword>
<accession>A0AAI9V1C6</accession>
<organism evidence="2 3">
    <name type="scientific">Colletotrichum melonis</name>
    <dbReference type="NCBI Taxonomy" id="1209925"/>
    <lineage>
        <taxon>Eukaryota</taxon>
        <taxon>Fungi</taxon>
        <taxon>Dikarya</taxon>
        <taxon>Ascomycota</taxon>
        <taxon>Pezizomycotina</taxon>
        <taxon>Sordariomycetes</taxon>
        <taxon>Hypocreomycetidae</taxon>
        <taxon>Glomerellales</taxon>
        <taxon>Glomerellaceae</taxon>
        <taxon>Colletotrichum</taxon>
        <taxon>Colletotrichum acutatum species complex</taxon>
    </lineage>
</organism>
<protein>
    <submittedName>
        <fullName evidence="2">Uncharacterized protein</fullName>
    </submittedName>
</protein>
<feature type="transmembrane region" description="Helical" evidence="1">
    <location>
        <begin position="101"/>
        <end position="123"/>
    </location>
</feature>
<reference evidence="2 3" key="1">
    <citation type="submission" date="2016-10" db="EMBL/GenBank/DDBJ databases">
        <title>The genome sequence of Colletotrichum fioriniae PJ7.</title>
        <authorList>
            <person name="Baroncelli R."/>
        </authorList>
    </citation>
    <scope>NUCLEOTIDE SEQUENCE [LARGE SCALE GENOMIC DNA]</scope>
    <source>
        <strain evidence="2">Col 31</strain>
    </source>
</reference>
<name>A0AAI9V1C6_9PEZI</name>
<keyword evidence="1" id="KW-0472">Membrane</keyword>
<keyword evidence="1" id="KW-0812">Transmembrane</keyword>
<proteinExistence type="predicted"/>
<evidence type="ECO:0000313" key="2">
    <source>
        <dbReference type="EMBL" id="KAK1468781.1"/>
    </source>
</evidence>
<dbReference type="EMBL" id="MLGG01000001">
    <property type="protein sequence ID" value="KAK1468781.1"/>
    <property type="molecule type" value="Genomic_DNA"/>
</dbReference>
<keyword evidence="3" id="KW-1185">Reference proteome</keyword>
<evidence type="ECO:0000256" key="1">
    <source>
        <dbReference type="SAM" id="Phobius"/>
    </source>
</evidence>
<gene>
    <name evidence="2" type="ORF">CMEL01_00548</name>
</gene>
<comment type="caution">
    <text evidence="2">The sequence shown here is derived from an EMBL/GenBank/DDBJ whole genome shotgun (WGS) entry which is preliminary data.</text>
</comment>
<dbReference type="Proteomes" id="UP001239795">
    <property type="component" value="Unassembled WGS sequence"/>
</dbReference>
<evidence type="ECO:0000313" key="3">
    <source>
        <dbReference type="Proteomes" id="UP001239795"/>
    </source>
</evidence>